<evidence type="ECO:0000313" key="3">
    <source>
        <dbReference type="Proteomes" id="UP001296873"/>
    </source>
</evidence>
<reference evidence="2 3" key="1">
    <citation type="journal article" date="2020" name="Microorganisms">
        <title>Osmotic Adaptation and Compatible Solute Biosynthesis of Phototrophic Bacteria as Revealed from Genome Analyses.</title>
        <authorList>
            <person name="Imhoff J.F."/>
            <person name="Rahn T."/>
            <person name="Kunzel S."/>
            <person name="Keller A."/>
            <person name="Neulinger S.C."/>
        </authorList>
    </citation>
    <scope>NUCLEOTIDE SEQUENCE [LARGE SCALE GENOMIC DNA]</scope>
    <source>
        <strain evidence="2 3">DSM 9895</strain>
    </source>
</reference>
<evidence type="ECO:0000256" key="1">
    <source>
        <dbReference type="SAM" id="MobiDB-lite"/>
    </source>
</evidence>
<protein>
    <recommendedName>
        <fullName evidence="4">DNA-directed DNA polymerase family A palm domain-containing protein</fullName>
    </recommendedName>
</protein>
<sequence length="453" mass="50802">MDIDTVHDAPLAHPDPSEDETDPGDQSPDYFYNPDRRAQSEAAKALIASIIKTTDRAAFDIGSRRRVQRAKDRNAYERTVEAIISDVAYRHLTDPARRIAISRSKTTLDQRSRYRAETYGRRVPGILDLLSHPSVGLLTQVTGDQGPKTFSARTTGGKRTTIAAGSVLVDLLEEADLAPRDFAEDDCQEVIILRQAPKDFWDRATAVEYEDTEATVRYRAEMTEINQWLAEADLTFDPGALMRPLRIDTRDRRLRRLFTRKSFESGGRLFGGFWQQLKEGERLQGLRINGQPVASLDYRQMTPRLLYAQVQSTAPEGDHYALGYLRFHREGLKKVFNAALFSDTSLTRLPKGTRTLLPRSCKVGDVIEVIERYHPTLAGHLFTGIGHYLQFLESTILVTVLLRLKAEGVTALPIHDAVVVAVTDQERTKAVMEEVFTEVSGGRGEVKVSTKSG</sequence>
<accession>A0ABS1DBY9</accession>
<proteinExistence type="predicted"/>
<dbReference type="RefSeq" id="WP_200339813.1">
    <property type="nucleotide sequence ID" value="NZ_NRRL01000010.1"/>
</dbReference>
<name>A0ABS1DBY9_9PROT</name>
<organism evidence="2 3">
    <name type="scientific">Rhodovibrio sodomensis</name>
    <dbReference type="NCBI Taxonomy" id="1088"/>
    <lineage>
        <taxon>Bacteria</taxon>
        <taxon>Pseudomonadati</taxon>
        <taxon>Pseudomonadota</taxon>
        <taxon>Alphaproteobacteria</taxon>
        <taxon>Rhodospirillales</taxon>
        <taxon>Rhodovibrionaceae</taxon>
        <taxon>Rhodovibrio</taxon>
    </lineage>
</organism>
<gene>
    <name evidence="2" type="ORF">CKO28_06345</name>
</gene>
<keyword evidence="3" id="KW-1185">Reference proteome</keyword>
<feature type="region of interest" description="Disordered" evidence="1">
    <location>
        <begin position="1"/>
        <end position="29"/>
    </location>
</feature>
<evidence type="ECO:0008006" key="4">
    <source>
        <dbReference type="Google" id="ProtNLM"/>
    </source>
</evidence>
<dbReference type="Proteomes" id="UP001296873">
    <property type="component" value="Unassembled WGS sequence"/>
</dbReference>
<dbReference type="EMBL" id="NRRL01000010">
    <property type="protein sequence ID" value="MBK1667652.1"/>
    <property type="molecule type" value="Genomic_DNA"/>
</dbReference>
<comment type="caution">
    <text evidence="2">The sequence shown here is derived from an EMBL/GenBank/DDBJ whole genome shotgun (WGS) entry which is preliminary data.</text>
</comment>
<evidence type="ECO:0000313" key="2">
    <source>
        <dbReference type="EMBL" id="MBK1667652.1"/>
    </source>
</evidence>